<dbReference type="STRING" id="1193181.BN10_800006"/>
<dbReference type="HOGENOM" id="CLU_1634571_0_0_11"/>
<dbReference type="Proteomes" id="UP000013167">
    <property type="component" value="Unassembled WGS sequence"/>
</dbReference>
<proteinExistence type="predicted"/>
<dbReference type="OrthoDB" id="4866171at2"/>
<gene>
    <name evidence="1" type="ORF">BN10_800006</name>
</gene>
<dbReference type="RefSeq" id="WP_010850934.1">
    <property type="nucleotide sequence ID" value="NZ_HF570956.1"/>
</dbReference>
<comment type="caution">
    <text evidence="1">The sequence shown here is derived from an EMBL/GenBank/DDBJ whole genome shotgun (WGS) entry which is preliminary data.</text>
</comment>
<evidence type="ECO:0000313" key="2">
    <source>
        <dbReference type="Proteomes" id="UP000013167"/>
    </source>
</evidence>
<name>N0E2K1_9MICO</name>
<dbReference type="AlphaFoldDB" id="N0E2K1"/>
<sequence>MGDGTEPEVLRRYRHLLRTAALDWQETAHRRALTDLGPSARADLLGELRVLLGTGYRFGPDDIHHVARLVVRAERRAPGLLLAGLDPDLLVRLAGLVVDSPIGRMLVAGYDIWDGTEPPRPEDPVLPKDHHQRWQHWQGGMEDGWAAYFARFAAPQSRGRGY</sequence>
<protein>
    <submittedName>
        <fullName evidence="1">Uncharacterized protein</fullName>
    </submittedName>
</protein>
<evidence type="ECO:0000313" key="1">
    <source>
        <dbReference type="EMBL" id="CCH71102.1"/>
    </source>
</evidence>
<dbReference type="eggNOG" id="ENOG5030MH4">
    <property type="taxonomic scope" value="Bacteria"/>
</dbReference>
<keyword evidence="2" id="KW-1185">Reference proteome</keyword>
<reference evidence="1 2" key="1">
    <citation type="journal article" date="2013" name="ISME J.">
        <title>A metabolic model for members of the genus Tetrasphaera involved in enhanced biological phosphorus removal.</title>
        <authorList>
            <person name="Kristiansen R."/>
            <person name="Nguyen H.T.T."/>
            <person name="Saunders A.M."/>
            <person name="Nielsen J.L."/>
            <person name="Wimmer R."/>
            <person name="Le V.Q."/>
            <person name="McIlroy S.J."/>
            <person name="Petrovski S."/>
            <person name="Seviour R.J."/>
            <person name="Calteau A."/>
            <person name="Nielsen K.L."/>
            <person name="Nielsen P.H."/>
        </authorList>
    </citation>
    <scope>NUCLEOTIDE SEQUENCE [LARGE SCALE GENOMIC DNA]</scope>
    <source>
        <strain evidence="1 2">Lp2</strain>
    </source>
</reference>
<organism evidence="1 2">
    <name type="scientific">Phycicoccus elongatus Lp2</name>
    <dbReference type="NCBI Taxonomy" id="1193181"/>
    <lineage>
        <taxon>Bacteria</taxon>
        <taxon>Bacillati</taxon>
        <taxon>Actinomycetota</taxon>
        <taxon>Actinomycetes</taxon>
        <taxon>Micrococcales</taxon>
        <taxon>Intrasporangiaceae</taxon>
        <taxon>Phycicoccus</taxon>
    </lineage>
</organism>
<dbReference type="EMBL" id="CAIZ01000153">
    <property type="protein sequence ID" value="CCH71102.1"/>
    <property type="molecule type" value="Genomic_DNA"/>
</dbReference>
<accession>N0E2K1</accession>